<evidence type="ECO:0000259" key="11">
    <source>
        <dbReference type="PROSITE" id="PS50081"/>
    </source>
</evidence>
<dbReference type="PANTHER" id="PTHR45818:SF1">
    <property type="entry name" value="GUANINE NUCLEOTIDE EXCHANGE FACTOR VAV3"/>
    <property type="match status" value="1"/>
</dbReference>
<evidence type="ECO:0000256" key="3">
    <source>
        <dbReference type="ARBA" id="ARBA00022658"/>
    </source>
</evidence>
<dbReference type="InterPro" id="IPR001331">
    <property type="entry name" value="GDS_CDC24_CS"/>
</dbReference>
<dbReference type="SMART" id="SM00325">
    <property type="entry name" value="RhoGEF"/>
    <property type="match status" value="1"/>
</dbReference>
<dbReference type="InterPro" id="IPR003096">
    <property type="entry name" value="SM22_calponin"/>
</dbReference>
<keyword evidence="4" id="KW-0479">Metal-binding</keyword>
<keyword evidence="6" id="KW-0863">Zinc-finger</keyword>
<dbReference type="Pfam" id="PF00621">
    <property type="entry name" value="RhoGEF"/>
    <property type="match status" value="1"/>
</dbReference>
<evidence type="ECO:0000256" key="1">
    <source>
        <dbReference type="ARBA" id="ARBA00022443"/>
    </source>
</evidence>
<dbReference type="InterPro" id="IPR002219">
    <property type="entry name" value="PKC_DAG/PE"/>
</dbReference>
<dbReference type="Pfam" id="PF00130">
    <property type="entry name" value="C1_1"/>
    <property type="match status" value="1"/>
</dbReference>
<proteinExistence type="predicted"/>
<evidence type="ECO:0000256" key="8">
    <source>
        <dbReference type="ARBA" id="ARBA00022999"/>
    </source>
</evidence>
<dbReference type="CDD" id="cd21264">
    <property type="entry name" value="CH_VAV3"/>
    <property type="match status" value="1"/>
</dbReference>
<accession>A0A851XW18</accession>
<dbReference type="InterPro" id="IPR011993">
    <property type="entry name" value="PH-like_dom_sf"/>
</dbReference>
<name>A0A851XW18_EOLRO</name>
<evidence type="ECO:0000256" key="2">
    <source>
        <dbReference type="ARBA" id="ARBA00022553"/>
    </source>
</evidence>
<dbReference type="PRINTS" id="PR00888">
    <property type="entry name" value="SM22CALPONIN"/>
</dbReference>
<evidence type="ECO:0000256" key="4">
    <source>
        <dbReference type="ARBA" id="ARBA00022723"/>
    </source>
</evidence>
<evidence type="ECO:0000313" key="12">
    <source>
        <dbReference type="EMBL" id="NXD70458.1"/>
    </source>
</evidence>
<dbReference type="CDD" id="cd00160">
    <property type="entry name" value="RhoGEF"/>
    <property type="match status" value="1"/>
</dbReference>
<dbReference type="AlphaFoldDB" id="A0A851XW18"/>
<comment type="caution">
    <text evidence="12">The sequence shown here is derived from an EMBL/GenBank/DDBJ whole genome shotgun (WGS) entry which is preliminary data.</text>
</comment>
<dbReference type="FunFam" id="1.10.418.10:FF:000019">
    <property type="entry name" value="Vav guanine nucleotide exchange factor 2"/>
    <property type="match status" value="1"/>
</dbReference>
<keyword evidence="3" id="KW-0344">Guanine-nucleotide releasing factor</keyword>
<evidence type="ECO:0000256" key="5">
    <source>
        <dbReference type="ARBA" id="ARBA00022737"/>
    </source>
</evidence>
<evidence type="ECO:0000256" key="6">
    <source>
        <dbReference type="ARBA" id="ARBA00022771"/>
    </source>
</evidence>
<sequence length="535" mass="61818">CGQWLISCKVLPPNHRVTWDTAQVFDLAQALRDGVLLCQLLNNLRSHSINLKEINLRPQMSQFLCLKNIRTFLSACCEIFGMKKSELFEAFDLFDVRDFGKVIETLSKLSRTPIALGTGIRPFPTEESVDDEDVYKCLPDLIDETGVDEDEDLYDCVYGEDEGGEVYEDLMKDEAAQQPKYTENDIRSCCLAEIKQTEEKYTETLESIEKFFMVPLKRFLSASEFDTVFINIPVSNCMFNGFDIFVLYVTAQNYLKYGAQCIYVDIKVVDKKRMLVIYGQYCSQVEIAISCLDNISKTKEDVKLKLEVLRANNGKFTLRDLLVVPMQRVLKYHLLLQELVKHTTDPMEKANLKLALDAMKDLAQYVNEVKRDNETLREIRQFQLSIENLNHSLLQYGRPQGDGEIRITTLDKRARQDRHIFLFDLAVIVCKRRWSYGFYLIHVQGENGLEVYCKTKDLKKKWLEQFQMALSNIRPDYADTSFHEFKMHTFSRVTSCKVCQMLLRGTFYQGYLCSKCGAGAHKECLGRLDNCGRAN</sequence>
<dbReference type="FunFam" id="3.30.60.20:FF:000015">
    <property type="entry name" value="Vav guanine nucleotide exchange factor 1"/>
    <property type="match status" value="1"/>
</dbReference>
<feature type="non-terminal residue" evidence="12">
    <location>
        <position position="1"/>
    </location>
</feature>
<dbReference type="GO" id="GO:0008270">
    <property type="term" value="F:zinc ion binding"/>
    <property type="evidence" value="ECO:0007669"/>
    <property type="project" value="UniProtKB-KW"/>
</dbReference>
<dbReference type="SUPFAM" id="SSF48065">
    <property type="entry name" value="DBL homology domain (DH-domain)"/>
    <property type="match status" value="1"/>
</dbReference>
<dbReference type="GO" id="GO:0016477">
    <property type="term" value="P:cell migration"/>
    <property type="evidence" value="ECO:0007669"/>
    <property type="project" value="TreeGrafter"/>
</dbReference>
<dbReference type="EMBL" id="WBNI01001001">
    <property type="protein sequence ID" value="NXD70458.1"/>
    <property type="molecule type" value="Genomic_DNA"/>
</dbReference>
<evidence type="ECO:0000313" key="13">
    <source>
        <dbReference type="Proteomes" id="UP000637704"/>
    </source>
</evidence>
<keyword evidence="7" id="KW-0862">Zinc</keyword>
<dbReference type="PROSITE" id="PS00479">
    <property type="entry name" value="ZF_DAG_PE_1"/>
    <property type="match status" value="1"/>
</dbReference>
<feature type="domain" description="DH" evidence="9">
    <location>
        <begin position="186"/>
        <end position="369"/>
    </location>
</feature>
<dbReference type="PROSITE" id="PS50021">
    <property type="entry name" value="CH"/>
    <property type="match status" value="1"/>
</dbReference>
<protein>
    <submittedName>
        <fullName evidence="12">VAV3 factor</fullName>
    </submittedName>
</protein>
<dbReference type="Gene3D" id="2.30.29.30">
    <property type="entry name" value="Pleckstrin-homology domain (PH domain)/Phosphotyrosine-binding domain (PTB)"/>
    <property type="match status" value="2"/>
</dbReference>
<dbReference type="InterPro" id="IPR022613">
    <property type="entry name" value="CH_CAMSAP_2"/>
</dbReference>
<dbReference type="InterPro" id="IPR037832">
    <property type="entry name" value="PH_Vav"/>
</dbReference>
<feature type="domain" description="Calponin-homology (CH)" evidence="10">
    <location>
        <begin position="1"/>
        <end position="113"/>
    </location>
</feature>
<dbReference type="InterPro" id="IPR001715">
    <property type="entry name" value="CH_dom"/>
</dbReference>
<dbReference type="PROSITE" id="PS50010">
    <property type="entry name" value="DH_2"/>
    <property type="match status" value="1"/>
</dbReference>
<keyword evidence="13" id="KW-1185">Reference proteome</keyword>
<dbReference type="InterPro" id="IPR000219">
    <property type="entry name" value="DH_dom"/>
</dbReference>
<dbReference type="SMART" id="SM00033">
    <property type="entry name" value="CH"/>
    <property type="match status" value="1"/>
</dbReference>
<dbReference type="CDD" id="cd20869">
    <property type="entry name" value="C1_VAV3"/>
    <property type="match status" value="1"/>
</dbReference>
<gene>
    <name evidence="12" type="primary">Vav3</name>
    <name evidence="12" type="ORF">EOLROS_R14063</name>
</gene>
<dbReference type="GO" id="GO:0005085">
    <property type="term" value="F:guanyl-nucleotide exchange factor activity"/>
    <property type="evidence" value="ECO:0007669"/>
    <property type="project" value="UniProtKB-KW"/>
</dbReference>
<dbReference type="PROSITE" id="PS00741">
    <property type="entry name" value="DH_1"/>
    <property type="match status" value="1"/>
</dbReference>
<dbReference type="PROSITE" id="PS50081">
    <property type="entry name" value="ZF_DAG_PE_2"/>
    <property type="match status" value="1"/>
</dbReference>
<evidence type="ECO:0000259" key="10">
    <source>
        <dbReference type="PROSITE" id="PS50021"/>
    </source>
</evidence>
<organism evidence="12 13">
    <name type="scientific">Eolophus roseicapilla</name>
    <name type="common">Galah cockatoo</name>
    <name type="synonym">Cacatua roseicapilla</name>
    <dbReference type="NCBI Taxonomy" id="176039"/>
    <lineage>
        <taxon>Eukaryota</taxon>
        <taxon>Metazoa</taxon>
        <taxon>Chordata</taxon>
        <taxon>Craniata</taxon>
        <taxon>Vertebrata</taxon>
        <taxon>Euteleostomi</taxon>
        <taxon>Archelosauria</taxon>
        <taxon>Archosauria</taxon>
        <taxon>Dinosauria</taxon>
        <taxon>Saurischia</taxon>
        <taxon>Theropoda</taxon>
        <taxon>Coelurosauria</taxon>
        <taxon>Aves</taxon>
        <taxon>Neognathae</taxon>
        <taxon>Neoaves</taxon>
        <taxon>Telluraves</taxon>
        <taxon>Australaves</taxon>
        <taxon>Psittaciformes</taxon>
        <taxon>Cacatuidae</taxon>
        <taxon>Eolophus</taxon>
    </lineage>
</organism>
<keyword evidence="8" id="KW-0727">SH2 domain</keyword>
<keyword evidence="2" id="KW-0597">Phosphoprotein</keyword>
<reference evidence="12" key="1">
    <citation type="submission" date="2019-09" db="EMBL/GenBank/DDBJ databases">
        <title>Bird 10,000 Genomes (B10K) Project - Family phase.</title>
        <authorList>
            <person name="Zhang G."/>
        </authorList>
    </citation>
    <scope>NUCLEOTIDE SEQUENCE</scope>
    <source>
        <strain evidence="12">B10K-DU-025-06</strain>
        <tissue evidence="12">Mixed tissue sample</tissue>
    </source>
</reference>
<dbReference type="GO" id="GO:0005737">
    <property type="term" value="C:cytoplasm"/>
    <property type="evidence" value="ECO:0007669"/>
    <property type="project" value="TreeGrafter"/>
</dbReference>
<dbReference type="Proteomes" id="UP000637704">
    <property type="component" value="Unassembled WGS sequence"/>
</dbReference>
<dbReference type="GO" id="GO:0007166">
    <property type="term" value="P:cell surface receptor signaling pathway"/>
    <property type="evidence" value="ECO:0007669"/>
    <property type="project" value="UniProtKB-ARBA"/>
</dbReference>
<dbReference type="SUPFAM" id="SSF50729">
    <property type="entry name" value="PH domain-like"/>
    <property type="match status" value="1"/>
</dbReference>
<evidence type="ECO:0000256" key="7">
    <source>
        <dbReference type="ARBA" id="ARBA00022833"/>
    </source>
</evidence>
<dbReference type="Gene3D" id="1.10.418.10">
    <property type="entry name" value="Calponin-like domain"/>
    <property type="match status" value="1"/>
</dbReference>
<dbReference type="Gene3D" id="1.20.900.10">
    <property type="entry name" value="Dbl homology (DH) domain"/>
    <property type="match status" value="1"/>
</dbReference>
<dbReference type="Gene3D" id="3.30.60.20">
    <property type="match status" value="1"/>
</dbReference>
<dbReference type="InterPro" id="IPR036872">
    <property type="entry name" value="CH_dom_sf"/>
</dbReference>
<dbReference type="GO" id="GO:0035556">
    <property type="term" value="P:intracellular signal transduction"/>
    <property type="evidence" value="ECO:0007669"/>
    <property type="project" value="InterPro"/>
</dbReference>
<evidence type="ECO:0000259" key="9">
    <source>
        <dbReference type="PROSITE" id="PS50010"/>
    </source>
</evidence>
<dbReference type="CDD" id="cd01223">
    <property type="entry name" value="PH_Vav"/>
    <property type="match status" value="1"/>
</dbReference>
<dbReference type="Pfam" id="PF11971">
    <property type="entry name" value="CAMSAP_CH"/>
    <property type="match status" value="1"/>
</dbReference>
<dbReference type="SMART" id="SM00109">
    <property type="entry name" value="C1"/>
    <property type="match status" value="1"/>
</dbReference>
<dbReference type="SUPFAM" id="SSF47576">
    <property type="entry name" value="Calponin-homology domain, CH-domain"/>
    <property type="match status" value="1"/>
</dbReference>
<dbReference type="InterPro" id="IPR035899">
    <property type="entry name" value="DBL_dom_sf"/>
</dbReference>
<dbReference type="PANTHER" id="PTHR45818">
    <property type="entry name" value="PROTEIN VAV"/>
    <property type="match status" value="1"/>
</dbReference>
<feature type="non-terminal residue" evidence="12">
    <location>
        <position position="535"/>
    </location>
</feature>
<feature type="domain" description="Phorbol-ester/DAG-type" evidence="11">
    <location>
        <begin position="482"/>
        <end position="531"/>
    </location>
</feature>
<keyword evidence="5" id="KW-0677">Repeat</keyword>
<dbReference type="GO" id="GO:0005886">
    <property type="term" value="C:plasma membrane"/>
    <property type="evidence" value="ECO:0007669"/>
    <property type="project" value="TreeGrafter"/>
</dbReference>
<keyword evidence="1" id="KW-0728">SH3 domain</keyword>